<proteinExistence type="predicted"/>
<dbReference type="InterPro" id="IPR026444">
    <property type="entry name" value="Secre_tail"/>
</dbReference>
<accession>A0ABY9XYH3</accession>
<sequence>MTNTESSDAFNLFDINGRHIKLIDIQYSENLKATILKFPNTITTGVYILKINNNSKKLAFTN</sequence>
<reference evidence="2 3" key="1">
    <citation type="submission" date="2023-09" db="EMBL/GenBank/DDBJ databases">
        <title>Thalassobella suaedae gen. nov., sp. nov., a marine bacterium of the family Flavobacteriaceae isolated from a halophyte Suaeda japonica.</title>
        <authorList>
            <person name="Lee S.Y."/>
            <person name="Hwang C.Y."/>
        </authorList>
    </citation>
    <scope>NUCLEOTIDE SEQUENCE [LARGE SCALE GENOMIC DNA]</scope>
    <source>
        <strain evidence="2 3">HL-DH14</strain>
    </source>
</reference>
<keyword evidence="1" id="KW-0732">Signal</keyword>
<organism evidence="2 3">
    <name type="scientific">Thalassobellus suaedae</name>
    <dbReference type="NCBI Taxonomy" id="3074124"/>
    <lineage>
        <taxon>Bacteria</taxon>
        <taxon>Pseudomonadati</taxon>
        <taxon>Bacteroidota</taxon>
        <taxon>Flavobacteriia</taxon>
        <taxon>Flavobacteriales</taxon>
        <taxon>Flavobacteriaceae</taxon>
        <taxon>Thalassobellus</taxon>
    </lineage>
</organism>
<dbReference type="RefSeq" id="WP_415867221.1">
    <property type="nucleotide sequence ID" value="NZ_CP134537.1"/>
</dbReference>
<name>A0ABY9XYH3_9FLAO</name>
<dbReference type="EMBL" id="CP134537">
    <property type="protein sequence ID" value="WNH11022.1"/>
    <property type="molecule type" value="Genomic_DNA"/>
</dbReference>
<protein>
    <submittedName>
        <fullName evidence="2">T9SS type A sorting domain-containing protein</fullName>
    </submittedName>
</protein>
<evidence type="ECO:0000256" key="1">
    <source>
        <dbReference type="ARBA" id="ARBA00022729"/>
    </source>
</evidence>
<gene>
    <name evidence="2" type="ORF">RHP51_14800</name>
</gene>
<dbReference type="NCBIfam" id="TIGR04183">
    <property type="entry name" value="Por_Secre_tail"/>
    <property type="match status" value="1"/>
</dbReference>
<evidence type="ECO:0000313" key="3">
    <source>
        <dbReference type="Proteomes" id="UP001302806"/>
    </source>
</evidence>
<dbReference type="Proteomes" id="UP001302806">
    <property type="component" value="Chromosome"/>
</dbReference>
<evidence type="ECO:0000313" key="2">
    <source>
        <dbReference type="EMBL" id="WNH11022.1"/>
    </source>
</evidence>